<evidence type="ECO:0000256" key="3">
    <source>
        <dbReference type="ARBA" id="ARBA00022771"/>
    </source>
</evidence>
<dbReference type="RefSeq" id="XP_006015394.1">
    <property type="nucleotide sequence ID" value="XM_006015332.3"/>
</dbReference>
<dbReference type="CTD" id="79696"/>
<dbReference type="PANTHER" id="PTHR14649">
    <property type="entry name" value="ZINC FINGER C2HC DOMAIN-CONTAINING PROTEIN 1C"/>
    <property type="match status" value="1"/>
</dbReference>
<evidence type="ECO:0000256" key="5">
    <source>
        <dbReference type="ARBA" id="ARBA00023054"/>
    </source>
</evidence>
<proteinExistence type="inferred from homology"/>
<evidence type="ECO:0000313" key="11">
    <source>
        <dbReference type="RefSeq" id="XP_006015394.1"/>
    </source>
</evidence>
<dbReference type="InterPro" id="IPR026104">
    <property type="entry name" value="ZNF_C2HC_dom_1C"/>
</dbReference>
<feature type="compositionally biased region" description="Basic and acidic residues" evidence="8">
    <location>
        <begin position="180"/>
        <end position="189"/>
    </location>
</feature>
<comment type="similarity">
    <text evidence="1">Belongs to the ZC2HC1 family.</text>
</comment>
<dbReference type="Pfam" id="PF13913">
    <property type="entry name" value="zf-C2HC_2"/>
    <property type="match status" value="2"/>
</dbReference>
<accession>A0A1U7RC91</accession>
<gene>
    <name evidence="11" type="primary">ZC2HC1C</name>
</gene>
<keyword evidence="10" id="KW-1185">Reference proteome</keyword>
<keyword evidence="4" id="KW-0862">Zinc</keyword>
<dbReference type="STRING" id="38654.A0A1U7RC91"/>
<protein>
    <submittedName>
        <fullName evidence="11">Zinc finger C2HC domain-containing protein 1C</fullName>
    </submittedName>
</protein>
<feature type="region of interest" description="Disordered" evidence="8">
    <location>
        <begin position="493"/>
        <end position="514"/>
    </location>
</feature>
<feature type="coiled-coil region" evidence="7">
    <location>
        <begin position="196"/>
        <end position="244"/>
    </location>
</feature>
<dbReference type="FunCoup" id="A0A1U7RC91">
    <property type="interactions" value="44"/>
</dbReference>
<evidence type="ECO:0000313" key="10">
    <source>
        <dbReference type="Proteomes" id="UP000189705"/>
    </source>
</evidence>
<evidence type="ECO:0000256" key="8">
    <source>
        <dbReference type="SAM" id="MobiDB-lite"/>
    </source>
</evidence>
<dbReference type="PROSITE" id="PS52027">
    <property type="entry name" value="ZF_C2HC_C3H"/>
    <property type="match status" value="1"/>
</dbReference>
<dbReference type="InParanoid" id="A0A1U7RC91"/>
<evidence type="ECO:0000256" key="2">
    <source>
        <dbReference type="ARBA" id="ARBA00022723"/>
    </source>
</evidence>
<dbReference type="Proteomes" id="UP000189705">
    <property type="component" value="Unplaced"/>
</dbReference>
<evidence type="ECO:0000256" key="1">
    <source>
        <dbReference type="ARBA" id="ARBA00010843"/>
    </source>
</evidence>
<keyword evidence="5 7" id="KW-0175">Coiled coil</keyword>
<reference evidence="11" key="1">
    <citation type="submission" date="2025-08" db="UniProtKB">
        <authorList>
            <consortium name="RefSeq"/>
        </authorList>
    </citation>
    <scope>IDENTIFICATION</scope>
</reference>
<name>A0A1U7RC91_ALLSI</name>
<dbReference type="AlphaFoldDB" id="A0A1U7RC91"/>
<dbReference type="GeneID" id="102372683"/>
<dbReference type="InterPro" id="IPR049899">
    <property type="entry name" value="Znf_C2HC_C3H"/>
</dbReference>
<keyword evidence="2" id="KW-0479">Metal-binding</keyword>
<feature type="domain" description="C2HC/C3H-type" evidence="9">
    <location>
        <begin position="475"/>
        <end position="504"/>
    </location>
</feature>
<dbReference type="GO" id="GO:0008270">
    <property type="term" value="F:zinc ion binding"/>
    <property type="evidence" value="ECO:0007669"/>
    <property type="project" value="UniProtKB-KW"/>
</dbReference>
<dbReference type="KEGG" id="asn:102372683"/>
<feature type="region of interest" description="Disordered" evidence="8">
    <location>
        <begin position="136"/>
        <end position="164"/>
    </location>
</feature>
<feature type="region of interest" description="Disordered" evidence="8">
    <location>
        <begin position="170"/>
        <end position="189"/>
    </location>
</feature>
<evidence type="ECO:0000256" key="7">
    <source>
        <dbReference type="SAM" id="Coils"/>
    </source>
</evidence>
<feature type="compositionally biased region" description="Polar residues" evidence="8">
    <location>
        <begin position="150"/>
        <end position="164"/>
    </location>
</feature>
<feature type="compositionally biased region" description="Pro residues" evidence="8">
    <location>
        <begin position="504"/>
        <end position="514"/>
    </location>
</feature>
<dbReference type="eggNOG" id="KOG3940">
    <property type="taxonomic scope" value="Eukaryota"/>
</dbReference>
<dbReference type="OrthoDB" id="10255185at2759"/>
<dbReference type="PANTHER" id="PTHR14649:SF1">
    <property type="entry name" value="ZINC FINGER C2HC DOMAIN-CONTAINING PROTEIN 1C"/>
    <property type="match status" value="1"/>
</dbReference>
<dbReference type="Gene3D" id="3.30.160.60">
    <property type="entry name" value="Classic Zinc Finger"/>
    <property type="match status" value="1"/>
</dbReference>
<sequence length="514" mass="58314">MAQLQLALYTQVDSMVTSPGLPLIGQERYHSKPLGHQTQLEHLKNNFQQQFLHDKEERLKGLCIHKAQSYSCSLSAGSNQQNPGQASFYSAGLHSRYPTNQANTLPSKWIARRRGVDRSYPLKPVFYRKAGNVPVTSAGQLRSPQAMEESPNSRSSSKNKGNFTTARALPDTEASPWSAEPKHSASHLDRPELGYIQRLEAAGQSMEVEIRRKEALLWEKLKRTEEELRRIQREREQVEVEERKATGVPTEARRMPERKENVCRATTRPSEGCYNQGQSPEGASFLTGISFLPWELGMERLKKERLVASNNKIQDHIPLESSASRPELVLNYSQAPSAAALSHQDLSHCQAAEPLYVQVPAAAEQGELGQCGFCRRQFLCFRLEKHMNICSKNQGSKRKAFDSSKARAKGTELEQFKQWKASDIPQNEPPQTNNWRQKHEYFIQTLRQARQVQQVLSRGGKLSDLPPLSPVENPDYVSCPHCSRRFAPKVAERHIPKCKTIKNRPPPPPQRRRC</sequence>
<keyword evidence="3 6" id="KW-0863">Zinc-finger</keyword>
<evidence type="ECO:0000256" key="6">
    <source>
        <dbReference type="PROSITE-ProRule" id="PRU01371"/>
    </source>
</evidence>
<organism evidence="10 11">
    <name type="scientific">Alligator sinensis</name>
    <name type="common">Chinese alligator</name>
    <dbReference type="NCBI Taxonomy" id="38654"/>
    <lineage>
        <taxon>Eukaryota</taxon>
        <taxon>Metazoa</taxon>
        <taxon>Chordata</taxon>
        <taxon>Craniata</taxon>
        <taxon>Vertebrata</taxon>
        <taxon>Euteleostomi</taxon>
        <taxon>Archelosauria</taxon>
        <taxon>Archosauria</taxon>
        <taxon>Crocodylia</taxon>
        <taxon>Alligatoridae</taxon>
        <taxon>Alligatorinae</taxon>
        <taxon>Alligator</taxon>
    </lineage>
</organism>
<evidence type="ECO:0000256" key="4">
    <source>
        <dbReference type="ARBA" id="ARBA00022833"/>
    </source>
</evidence>
<evidence type="ECO:0000259" key="9">
    <source>
        <dbReference type="PROSITE" id="PS52027"/>
    </source>
</evidence>